<dbReference type="AlphaFoldDB" id="A0A4P2PWN0"/>
<proteinExistence type="inferred from homology"/>
<dbReference type="SUPFAM" id="SSF47203">
    <property type="entry name" value="Acyl-CoA dehydrogenase C-terminal domain-like"/>
    <property type="match status" value="1"/>
</dbReference>
<dbReference type="InterPro" id="IPR046373">
    <property type="entry name" value="Acyl-CoA_Oxase/DH_mid-dom_sf"/>
</dbReference>
<keyword evidence="5 6" id="KW-0560">Oxidoreductase</keyword>
<dbReference type="GO" id="GO:0003995">
    <property type="term" value="F:acyl-CoA dehydrogenase activity"/>
    <property type="evidence" value="ECO:0007669"/>
    <property type="project" value="InterPro"/>
</dbReference>
<dbReference type="InterPro" id="IPR006089">
    <property type="entry name" value="Acyl-CoA_DH_CS"/>
</dbReference>
<evidence type="ECO:0000259" key="9">
    <source>
        <dbReference type="Pfam" id="PF02771"/>
    </source>
</evidence>
<organism evidence="10 11">
    <name type="scientific">Sorangium cellulosum</name>
    <name type="common">Polyangium cellulosum</name>
    <dbReference type="NCBI Taxonomy" id="56"/>
    <lineage>
        <taxon>Bacteria</taxon>
        <taxon>Pseudomonadati</taxon>
        <taxon>Myxococcota</taxon>
        <taxon>Polyangia</taxon>
        <taxon>Polyangiales</taxon>
        <taxon>Polyangiaceae</taxon>
        <taxon>Sorangium</taxon>
    </lineage>
</organism>
<feature type="domain" description="Acyl-CoA dehydrogenase/oxidase N-terminal" evidence="9">
    <location>
        <begin position="7"/>
        <end position="120"/>
    </location>
</feature>
<dbReference type="OrthoDB" id="9765339at2"/>
<evidence type="ECO:0000259" key="7">
    <source>
        <dbReference type="Pfam" id="PF00441"/>
    </source>
</evidence>
<evidence type="ECO:0000256" key="4">
    <source>
        <dbReference type="ARBA" id="ARBA00022827"/>
    </source>
</evidence>
<dbReference type="InterPro" id="IPR013786">
    <property type="entry name" value="AcylCoA_DH/ox_N"/>
</dbReference>
<reference evidence="10 11" key="1">
    <citation type="submission" date="2015-09" db="EMBL/GenBank/DDBJ databases">
        <title>Sorangium comparison.</title>
        <authorList>
            <person name="Zaburannyi N."/>
            <person name="Bunk B."/>
            <person name="Overmann J."/>
            <person name="Mueller R."/>
        </authorList>
    </citation>
    <scope>NUCLEOTIDE SEQUENCE [LARGE SCALE GENOMIC DNA]</scope>
    <source>
        <strain evidence="10 11">So ceGT47</strain>
    </source>
</reference>
<evidence type="ECO:0000256" key="6">
    <source>
        <dbReference type="RuleBase" id="RU362125"/>
    </source>
</evidence>
<evidence type="ECO:0000256" key="2">
    <source>
        <dbReference type="ARBA" id="ARBA00009347"/>
    </source>
</evidence>
<dbReference type="FunFam" id="2.40.110.10:FF:000002">
    <property type="entry name" value="Acyl-CoA dehydrogenase fadE12"/>
    <property type="match status" value="1"/>
</dbReference>
<feature type="domain" description="Acyl-CoA oxidase/dehydrogenase middle" evidence="8">
    <location>
        <begin position="124"/>
        <end position="223"/>
    </location>
</feature>
<protein>
    <submittedName>
        <fullName evidence="10">Acyl-CoA dehydrogenase</fullName>
    </submittedName>
</protein>
<dbReference type="InterPro" id="IPR009100">
    <property type="entry name" value="AcylCoA_DH/oxidase_NM_dom_sf"/>
</dbReference>
<accession>A0A4P2PWN0</accession>
<evidence type="ECO:0000259" key="8">
    <source>
        <dbReference type="Pfam" id="PF02770"/>
    </source>
</evidence>
<dbReference type="InterPro" id="IPR009075">
    <property type="entry name" value="AcylCo_DH/oxidase_C"/>
</dbReference>
<dbReference type="Proteomes" id="UP000295781">
    <property type="component" value="Chromosome"/>
</dbReference>
<comment type="similarity">
    <text evidence="2 6">Belongs to the acyl-CoA dehydrogenase family.</text>
</comment>
<comment type="cofactor">
    <cofactor evidence="1 6">
        <name>FAD</name>
        <dbReference type="ChEBI" id="CHEBI:57692"/>
    </cofactor>
</comment>
<dbReference type="PANTHER" id="PTHR43884">
    <property type="entry name" value="ACYL-COA DEHYDROGENASE"/>
    <property type="match status" value="1"/>
</dbReference>
<keyword evidence="4 6" id="KW-0274">FAD</keyword>
<dbReference type="RefSeq" id="WP_129346542.1">
    <property type="nucleotide sequence ID" value="NZ_CP012670.1"/>
</dbReference>
<dbReference type="FunFam" id="1.20.140.10:FF:000001">
    <property type="entry name" value="Acyl-CoA dehydrogenase"/>
    <property type="match status" value="1"/>
</dbReference>
<dbReference type="InterPro" id="IPR006091">
    <property type="entry name" value="Acyl-CoA_Oxase/DH_mid-dom"/>
</dbReference>
<dbReference type="EMBL" id="CP012670">
    <property type="protein sequence ID" value="AUX21189.1"/>
    <property type="molecule type" value="Genomic_DNA"/>
</dbReference>
<dbReference type="PANTHER" id="PTHR43884:SF12">
    <property type="entry name" value="ISOVALERYL-COA DEHYDROGENASE, MITOCHONDRIAL-RELATED"/>
    <property type="match status" value="1"/>
</dbReference>
<dbReference type="InterPro" id="IPR037069">
    <property type="entry name" value="AcylCoA_DH/ox_N_sf"/>
</dbReference>
<evidence type="ECO:0000256" key="3">
    <source>
        <dbReference type="ARBA" id="ARBA00022630"/>
    </source>
</evidence>
<evidence type="ECO:0000313" key="11">
    <source>
        <dbReference type="Proteomes" id="UP000295781"/>
    </source>
</evidence>
<dbReference type="Pfam" id="PF00441">
    <property type="entry name" value="Acyl-CoA_dh_1"/>
    <property type="match status" value="1"/>
</dbReference>
<dbReference type="Gene3D" id="1.10.540.10">
    <property type="entry name" value="Acyl-CoA dehydrogenase/oxidase, N-terminal domain"/>
    <property type="match status" value="1"/>
</dbReference>
<dbReference type="Gene3D" id="1.20.140.10">
    <property type="entry name" value="Butyryl-CoA Dehydrogenase, subunit A, domain 3"/>
    <property type="match status" value="1"/>
</dbReference>
<dbReference type="GO" id="GO:0050660">
    <property type="term" value="F:flavin adenine dinucleotide binding"/>
    <property type="evidence" value="ECO:0007669"/>
    <property type="project" value="InterPro"/>
</dbReference>
<dbReference type="Pfam" id="PF02771">
    <property type="entry name" value="Acyl-CoA_dh_N"/>
    <property type="match status" value="1"/>
</dbReference>
<evidence type="ECO:0000256" key="5">
    <source>
        <dbReference type="ARBA" id="ARBA00023002"/>
    </source>
</evidence>
<dbReference type="PROSITE" id="PS00073">
    <property type="entry name" value="ACYL_COA_DH_2"/>
    <property type="match status" value="1"/>
</dbReference>
<keyword evidence="3 6" id="KW-0285">Flavoprotein</keyword>
<evidence type="ECO:0000313" key="10">
    <source>
        <dbReference type="EMBL" id="AUX21189.1"/>
    </source>
</evidence>
<dbReference type="SUPFAM" id="SSF56645">
    <property type="entry name" value="Acyl-CoA dehydrogenase NM domain-like"/>
    <property type="match status" value="1"/>
</dbReference>
<evidence type="ECO:0000256" key="1">
    <source>
        <dbReference type="ARBA" id="ARBA00001974"/>
    </source>
</evidence>
<name>A0A4P2PWN0_SORCE</name>
<gene>
    <name evidence="10" type="primary">fadE</name>
    <name evidence="10" type="ORF">SOCEGT47_016680</name>
</gene>
<feature type="domain" description="Acyl-CoA dehydrogenase/oxidase C-terminal" evidence="7">
    <location>
        <begin position="235"/>
        <end position="381"/>
    </location>
</feature>
<sequence>MKSVYFSPEHDAFRARVREFLSREVLPFAEEWERARCIPRHAWQAMGQGGLLGLHYPRTYGGAELDLFHSIVFLEELGRTGYAGLRAAVSVHEYMATHYIATSGSEALKRAYLTKAIAGEKVAALAITERDAGSDLNRIATTATLDGDCYVVNGEKTFVTNGTTAGFLTLAARTAPASATAKHGAVGLSLLVVDADSPGISRRRQEKIGWHCSDTAELRFEGVRVPAANLIGRPGSGFISLMRGFQLERLVAATLAVGGMARCMEETCRYLLGRRAFQGTLAGLHTVRHRLADLSTDIEAARQLVYHAAWLYQRGELPIAECSMAKLRATEVASRVAAECMQLHGSAGYLDESAISRIYRDAPAATLAGGASEVMRDIIAQLTIEGIHRQGGAP</sequence>
<dbReference type="Pfam" id="PF02770">
    <property type="entry name" value="Acyl-CoA_dh_M"/>
    <property type="match status" value="1"/>
</dbReference>
<dbReference type="Gene3D" id="2.40.110.10">
    <property type="entry name" value="Butyryl-CoA Dehydrogenase, subunit A, domain 2"/>
    <property type="match status" value="1"/>
</dbReference>
<dbReference type="InterPro" id="IPR036250">
    <property type="entry name" value="AcylCo_DH-like_C"/>
</dbReference>